<dbReference type="OrthoDB" id="2615321at2"/>
<sequence>MLQNLGPLIRTLRTNKGISLNAFAEKLDVSPGYLSNLETGKTDTIQLSLLEKLQKELYVLPLNAGTSDELESRLNHALEQLRELEKLNPDAAQYLLNTFERGLELLLKN</sequence>
<dbReference type="Gene3D" id="1.10.260.40">
    <property type="entry name" value="lambda repressor-like DNA-binding domains"/>
    <property type="match status" value="1"/>
</dbReference>
<dbReference type="CDD" id="cd00093">
    <property type="entry name" value="HTH_XRE"/>
    <property type="match status" value="1"/>
</dbReference>
<evidence type="ECO:0000259" key="1">
    <source>
        <dbReference type="PROSITE" id="PS50943"/>
    </source>
</evidence>
<comment type="caution">
    <text evidence="2">The sequence shown here is derived from an EMBL/GenBank/DDBJ whole genome shotgun (WGS) entry which is preliminary data.</text>
</comment>
<dbReference type="GO" id="GO:0003677">
    <property type="term" value="F:DNA binding"/>
    <property type="evidence" value="ECO:0007669"/>
    <property type="project" value="InterPro"/>
</dbReference>
<reference evidence="2 3" key="1">
    <citation type="submission" date="2014-02" db="EMBL/GenBank/DDBJ databases">
        <title>Draft genome sequence of Lysinibacillus manganicus DSM 26584T.</title>
        <authorList>
            <person name="Zhang F."/>
            <person name="Wang G."/>
            <person name="Zhang L."/>
        </authorList>
    </citation>
    <scope>NUCLEOTIDE SEQUENCE [LARGE SCALE GENOMIC DNA]</scope>
    <source>
        <strain evidence="2 3">DSM 26584</strain>
    </source>
</reference>
<dbReference type="RefSeq" id="WP_036190432.1">
    <property type="nucleotide sequence ID" value="NZ_AVDA01000046.1"/>
</dbReference>
<dbReference type="STRING" id="1384049.CD29_19620"/>
<dbReference type="AlphaFoldDB" id="A0A0A3HLW3"/>
<dbReference type="SUPFAM" id="SSF47413">
    <property type="entry name" value="lambda repressor-like DNA-binding domains"/>
    <property type="match status" value="1"/>
</dbReference>
<evidence type="ECO:0000313" key="2">
    <source>
        <dbReference type="EMBL" id="KGR73571.1"/>
    </source>
</evidence>
<dbReference type="Pfam" id="PF01381">
    <property type="entry name" value="HTH_3"/>
    <property type="match status" value="1"/>
</dbReference>
<name>A0A0A3HLW3_9BACL</name>
<dbReference type="InterPro" id="IPR010982">
    <property type="entry name" value="Lambda_DNA-bd_dom_sf"/>
</dbReference>
<dbReference type="SMART" id="SM00530">
    <property type="entry name" value="HTH_XRE"/>
    <property type="match status" value="1"/>
</dbReference>
<dbReference type="InterPro" id="IPR001387">
    <property type="entry name" value="Cro/C1-type_HTH"/>
</dbReference>
<feature type="domain" description="HTH cro/C1-type" evidence="1">
    <location>
        <begin position="9"/>
        <end position="53"/>
    </location>
</feature>
<accession>A0A0A3HLW3</accession>
<dbReference type="eggNOG" id="COG1396">
    <property type="taxonomic scope" value="Bacteria"/>
</dbReference>
<keyword evidence="3" id="KW-1185">Reference proteome</keyword>
<dbReference type="PROSITE" id="PS50943">
    <property type="entry name" value="HTH_CROC1"/>
    <property type="match status" value="1"/>
</dbReference>
<evidence type="ECO:0000313" key="3">
    <source>
        <dbReference type="Proteomes" id="UP000030416"/>
    </source>
</evidence>
<dbReference type="EMBL" id="JPVN01000046">
    <property type="protein sequence ID" value="KGR73571.1"/>
    <property type="molecule type" value="Genomic_DNA"/>
</dbReference>
<dbReference type="Proteomes" id="UP000030416">
    <property type="component" value="Unassembled WGS sequence"/>
</dbReference>
<proteinExistence type="predicted"/>
<protein>
    <submittedName>
        <fullName evidence="2">XRE family transcriptional regulator</fullName>
    </submittedName>
</protein>
<gene>
    <name evidence="2" type="ORF">CD29_19620</name>
</gene>
<organism evidence="2 3">
    <name type="scientific">Ureibacillus manganicus DSM 26584</name>
    <dbReference type="NCBI Taxonomy" id="1384049"/>
    <lineage>
        <taxon>Bacteria</taxon>
        <taxon>Bacillati</taxon>
        <taxon>Bacillota</taxon>
        <taxon>Bacilli</taxon>
        <taxon>Bacillales</taxon>
        <taxon>Caryophanaceae</taxon>
        <taxon>Ureibacillus</taxon>
    </lineage>
</organism>